<sequence length="495" mass="52372">MAQLTEIVKANDIRGLVGTQLTERIARALGSAFARAVLTSDPDGPPGRVLLGQDMRDSGEALINAFADGVTGEGAQVVRIGLCSTDGLYYASGALDAPGVMFTASHNPASYNGMKMCRAGARPIGLDSGLAEIRDLAQALLDHPTWGTEEAPEPELRGAVSQEDTLRGYAEHLRGLVPLDSRRKLKIVVDAGNGMAGLTVPAVLGAALGLPDLPLEIVPMYFELDGTFPNHEANPLDPANLRDLQKAVPEHGADLGLAFDGDADRCFVIDERGEPISPSAITALVAAREIGKEKAAGRPATVIHNLITSRAVPEVIAENGATAVKTRVGHAFIKVEMAKYDAVFGGEHSAHYYFRDFWFADTGMLAALHVLAALGEQDGPLSGLVEQYERYTPSGEINSVVADVSLATQRVVDAFEGRPGVVIDRLDGLTVSHEADAPSGDGSPAGLWWFNLRPSNTEPLLRLNSEASDPATMALLRDEVLGLVRVAEPAVDARG</sequence>
<dbReference type="Gene3D" id="3.30.310.50">
    <property type="entry name" value="Alpha-D-phosphohexomutase, C-terminal domain"/>
    <property type="match status" value="1"/>
</dbReference>
<keyword evidence="5" id="KW-0460">Magnesium</keyword>
<dbReference type="InterPro" id="IPR005843">
    <property type="entry name" value="A-D-PHexomutase_C"/>
</dbReference>
<name>A0ABT9NY99_9ACTN</name>
<keyword evidence="6 11" id="KW-0413">Isomerase</keyword>
<evidence type="ECO:0000256" key="6">
    <source>
        <dbReference type="ARBA" id="ARBA00023235"/>
    </source>
</evidence>
<proteinExistence type="inferred from homology"/>
<dbReference type="SUPFAM" id="SSF53738">
    <property type="entry name" value="Phosphoglucomutase, first 3 domains"/>
    <property type="match status" value="3"/>
</dbReference>
<dbReference type="PRINTS" id="PR00509">
    <property type="entry name" value="PGMPMM"/>
</dbReference>
<evidence type="ECO:0000256" key="4">
    <source>
        <dbReference type="ARBA" id="ARBA00022723"/>
    </source>
</evidence>
<evidence type="ECO:0000256" key="1">
    <source>
        <dbReference type="ARBA" id="ARBA00001946"/>
    </source>
</evidence>
<dbReference type="Proteomes" id="UP001235712">
    <property type="component" value="Unassembled WGS sequence"/>
</dbReference>
<dbReference type="Pfam" id="PF00408">
    <property type="entry name" value="PGM_PMM_IV"/>
    <property type="match status" value="1"/>
</dbReference>
<feature type="domain" description="Alpha-D-phosphohexomutase alpha/beta/alpha" evidence="9">
    <location>
        <begin position="168"/>
        <end position="273"/>
    </location>
</feature>
<comment type="cofactor">
    <cofactor evidence="1">
        <name>Mg(2+)</name>
        <dbReference type="ChEBI" id="CHEBI:18420"/>
    </cofactor>
</comment>
<dbReference type="Pfam" id="PF02878">
    <property type="entry name" value="PGM_PMM_I"/>
    <property type="match status" value="1"/>
</dbReference>
<evidence type="ECO:0000313" key="12">
    <source>
        <dbReference type="Proteomes" id="UP001235712"/>
    </source>
</evidence>
<feature type="domain" description="Alpha-D-phosphohexomutase C-terminal" evidence="7">
    <location>
        <begin position="396"/>
        <end position="481"/>
    </location>
</feature>
<comment type="similarity">
    <text evidence="2">Belongs to the phosphohexose mutase family.</text>
</comment>
<evidence type="ECO:0000256" key="5">
    <source>
        <dbReference type="ARBA" id="ARBA00022842"/>
    </source>
</evidence>
<evidence type="ECO:0000259" key="10">
    <source>
        <dbReference type="Pfam" id="PF02880"/>
    </source>
</evidence>
<protein>
    <submittedName>
        <fullName evidence="11">Phosphomannomutase</fullName>
        <ecNumber evidence="11">5.4.2.8</ecNumber>
    </submittedName>
</protein>
<dbReference type="Pfam" id="PF02880">
    <property type="entry name" value="PGM_PMM_III"/>
    <property type="match status" value="1"/>
</dbReference>
<feature type="domain" description="Alpha-D-phosphohexomutase alpha/beta/alpha" evidence="10">
    <location>
        <begin position="283"/>
        <end position="391"/>
    </location>
</feature>
<dbReference type="InterPro" id="IPR005844">
    <property type="entry name" value="A-D-PHexomutase_a/b/a-I"/>
</dbReference>
<evidence type="ECO:0000256" key="3">
    <source>
        <dbReference type="ARBA" id="ARBA00022553"/>
    </source>
</evidence>
<keyword evidence="3" id="KW-0597">Phosphoprotein</keyword>
<dbReference type="InterPro" id="IPR016055">
    <property type="entry name" value="A-D-PHexomutase_a/b/a-I/II/III"/>
</dbReference>
<dbReference type="PANTHER" id="PTHR43771">
    <property type="entry name" value="PHOSPHOMANNOMUTASE"/>
    <property type="match status" value="1"/>
</dbReference>
<evidence type="ECO:0000313" key="11">
    <source>
        <dbReference type="EMBL" id="MDP9825401.1"/>
    </source>
</evidence>
<comment type="caution">
    <text evidence="11">The sequence shown here is derived from an EMBL/GenBank/DDBJ whole genome shotgun (WGS) entry which is preliminary data.</text>
</comment>
<dbReference type="InterPro" id="IPR005845">
    <property type="entry name" value="A-D-PHexomutase_a/b/a-II"/>
</dbReference>
<dbReference type="PANTHER" id="PTHR43771:SF1">
    <property type="entry name" value="PHOSPHOMANNOMUTASE"/>
    <property type="match status" value="1"/>
</dbReference>
<evidence type="ECO:0000256" key="2">
    <source>
        <dbReference type="ARBA" id="ARBA00010231"/>
    </source>
</evidence>
<reference evidence="11 12" key="1">
    <citation type="submission" date="2023-07" db="EMBL/GenBank/DDBJ databases">
        <title>Sequencing the genomes of 1000 actinobacteria strains.</title>
        <authorList>
            <person name="Klenk H.-P."/>
        </authorList>
    </citation>
    <scope>NUCLEOTIDE SEQUENCE [LARGE SCALE GENOMIC DNA]</scope>
    <source>
        <strain evidence="11 12">DSM 44388</strain>
    </source>
</reference>
<dbReference type="InterPro" id="IPR036900">
    <property type="entry name" value="A-D-PHexomutase_C_sf"/>
</dbReference>
<evidence type="ECO:0000259" key="8">
    <source>
        <dbReference type="Pfam" id="PF02878"/>
    </source>
</evidence>
<dbReference type="EMBL" id="JAUSQZ010000001">
    <property type="protein sequence ID" value="MDP9825401.1"/>
    <property type="molecule type" value="Genomic_DNA"/>
</dbReference>
<accession>A0ABT9NY99</accession>
<evidence type="ECO:0000259" key="7">
    <source>
        <dbReference type="Pfam" id="PF00408"/>
    </source>
</evidence>
<dbReference type="CDD" id="cd03089">
    <property type="entry name" value="PMM_PGM"/>
    <property type="match status" value="1"/>
</dbReference>
<keyword evidence="12" id="KW-1185">Reference proteome</keyword>
<gene>
    <name evidence="11" type="ORF">J2S57_001150</name>
</gene>
<dbReference type="Gene3D" id="3.40.120.10">
    <property type="entry name" value="Alpha-D-Glucose-1,6-Bisphosphate, subunit A, domain 3"/>
    <property type="match status" value="3"/>
</dbReference>
<dbReference type="NCBIfam" id="NF007088">
    <property type="entry name" value="PRK09542.1"/>
    <property type="match status" value="1"/>
</dbReference>
<dbReference type="EC" id="5.4.2.8" evidence="11"/>
<dbReference type="InterPro" id="IPR005841">
    <property type="entry name" value="Alpha-D-phosphohexomutase_SF"/>
</dbReference>
<evidence type="ECO:0000259" key="9">
    <source>
        <dbReference type="Pfam" id="PF02879"/>
    </source>
</evidence>
<feature type="domain" description="Alpha-D-phosphohexomutase alpha/beta/alpha" evidence="8">
    <location>
        <begin position="7"/>
        <end position="134"/>
    </location>
</feature>
<organism evidence="11 12">
    <name type="scientific">Kineosporia succinea</name>
    <dbReference type="NCBI Taxonomy" id="84632"/>
    <lineage>
        <taxon>Bacteria</taxon>
        <taxon>Bacillati</taxon>
        <taxon>Actinomycetota</taxon>
        <taxon>Actinomycetes</taxon>
        <taxon>Kineosporiales</taxon>
        <taxon>Kineosporiaceae</taxon>
        <taxon>Kineosporia</taxon>
    </lineage>
</organism>
<dbReference type="Pfam" id="PF02879">
    <property type="entry name" value="PGM_PMM_II"/>
    <property type="match status" value="1"/>
</dbReference>
<dbReference type="SUPFAM" id="SSF55957">
    <property type="entry name" value="Phosphoglucomutase, C-terminal domain"/>
    <property type="match status" value="1"/>
</dbReference>
<dbReference type="InterPro" id="IPR005846">
    <property type="entry name" value="A-D-PHexomutase_a/b/a-III"/>
</dbReference>
<keyword evidence="4" id="KW-0479">Metal-binding</keyword>
<dbReference type="GO" id="GO:0004615">
    <property type="term" value="F:phosphomannomutase activity"/>
    <property type="evidence" value="ECO:0007669"/>
    <property type="project" value="UniProtKB-EC"/>
</dbReference>
<dbReference type="RefSeq" id="WP_307239141.1">
    <property type="nucleotide sequence ID" value="NZ_JAUSQZ010000001.1"/>
</dbReference>